<dbReference type="PROSITE" id="PS50240">
    <property type="entry name" value="TRYPSIN_DOM"/>
    <property type="match status" value="1"/>
</dbReference>
<dbReference type="GO" id="GO:0006508">
    <property type="term" value="P:proteolysis"/>
    <property type="evidence" value="ECO:0007669"/>
    <property type="project" value="UniProtKB-KW"/>
</dbReference>
<evidence type="ECO:0000313" key="10">
    <source>
        <dbReference type="Proteomes" id="UP000515158"/>
    </source>
</evidence>
<protein>
    <submittedName>
        <fullName evidence="11">CLIP domain-containing serine protease 2-like</fullName>
    </submittedName>
</protein>
<dbReference type="FunFam" id="2.40.10.10:FF:000015">
    <property type="entry name" value="Atrial natriuretic peptide-converting enzyme"/>
    <property type="match status" value="1"/>
</dbReference>
<keyword evidence="10" id="KW-1185">Reference proteome</keyword>
<dbReference type="InterPro" id="IPR001314">
    <property type="entry name" value="Peptidase_S1A"/>
</dbReference>
<dbReference type="PANTHER" id="PTHR24252:SF7">
    <property type="entry name" value="HYALIN"/>
    <property type="match status" value="1"/>
</dbReference>
<keyword evidence="4 7" id="KW-0378">Hydrolase</keyword>
<evidence type="ECO:0000256" key="5">
    <source>
        <dbReference type="ARBA" id="ARBA00022825"/>
    </source>
</evidence>
<dbReference type="PRINTS" id="PR00722">
    <property type="entry name" value="CHYMOTRYPSIN"/>
</dbReference>
<accession>A0A6P8ZRM4</accession>
<evidence type="ECO:0000256" key="2">
    <source>
        <dbReference type="ARBA" id="ARBA00022525"/>
    </source>
</evidence>
<keyword evidence="8" id="KW-0732">Signal</keyword>
<dbReference type="Pfam" id="PF00089">
    <property type="entry name" value="Trypsin"/>
    <property type="match status" value="1"/>
</dbReference>
<dbReference type="PROSITE" id="PS00135">
    <property type="entry name" value="TRYPSIN_SER"/>
    <property type="match status" value="1"/>
</dbReference>
<keyword evidence="3 7" id="KW-0645">Protease</keyword>
<feature type="chain" id="PRO_5027818843" evidence="8">
    <location>
        <begin position="24"/>
        <end position="359"/>
    </location>
</feature>
<feature type="domain" description="Peptidase S1" evidence="9">
    <location>
        <begin position="109"/>
        <end position="358"/>
    </location>
</feature>
<comment type="subcellular location">
    <subcellularLocation>
        <location evidence="1">Secreted</location>
    </subcellularLocation>
</comment>
<dbReference type="Proteomes" id="UP000515158">
    <property type="component" value="Unplaced"/>
</dbReference>
<dbReference type="SMART" id="SM00020">
    <property type="entry name" value="Tryp_SPc"/>
    <property type="match status" value="1"/>
</dbReference>
<dbReference type="AlphaFoldDB" id="A0A6P8ZRM4"/>
<dbReference type="RefSeq" id="XP_034247821.1">
    <property type="nucleotide sequence ID" value="XM_034391930.1"/>
</dbReference>
<evidence type="ECO:0000259" key="9">
    <source>
        <dbReference type="PROSITE" id="PS50240"/>
    </source>
</evidence>
<dbReference type="GO" id="GO:0005576">
    <property type="term" value="C:extracellular region"/>
    <property type="evidence" value="ECO:0007669"/>
    <property type="project" value="UniProtKB-SubCell"/>
</dbReference>
<dbReference type="Gene3D" id="2.40.10.10">
    <property type="entry name" value="Trypsin-like serine proteases"/>
    <property type="match status" value="2"/>
</dbReference>
<sequence>MATLRGAWAVAALTLLFVASASAKIEGTPCYDVAAGVNGTCAVHCSWAQGSAQVCGYLNTQPIVCCPSPSVLEEPEEETDDATGRSLVTSQGLSLLPLTSCGRNPTALITNGIEAQLGDFPWLALIKIYLNPQQYVVCGGSLISSRYVLTAAHCFDEETSARRVKVLLGEHRRSVDPDCDDNDVCAEKTQVFTAEKIIIHRQYSKSTFKNDIALIRLKKEVTFTMWVKPICLPVSTKTADMNLNGKYLLAAGWGTTTFKGSTSDVKQWVVLPAVSLDSCRKTNPNVTPKQLCAGGGFEHKDTCQGDSGGPLMGIVGRNRKRLLALGIVSYGKGCGDPGVPGVYTRVGHYIPWILAHLER</sequence>
<evidence type="ECO:0000256" key="3">
    <source>
        <dbReference type="ARBA" id="ARBA00022670"/>
    </source>
</evidence>
<evidence type="ECO:0000256" key="6">
    <source>
        <dbReference type="ARBA" id="ARBA00023157"/>
    </source>
</evidence>
<name>A0A6P8ZRM4_THRPL</name>
<dbReference type="PANTHER" id="PTHR24252">
    <property type="entry name" value="ACROSIN-RELATED"/>
    <property type="match status" value="1"/>
</dbReference>
<evidence type="ECO:0000313" key="11">
    <source>
        <dbReference type="RefSeq" id="XP_034247821.1"/>
    </source>
</evidence>
<dbReference type="InterPro" id="IPR043504">
    <property type="entry name" value="Peptidase_S1_PA_chymotrypsin"/>
</dbReference>
<evidence type="ECO:0000256" key="1">
    <source>
        <dbReference type="ARBA" id="ARBA00004613"/>
    </source>
</evidence>
<evidence type="ECO:0000256" key="4">
    <source>
        <dbReference type="ARBA" id="ARBA00022801"/>
    </source>
</evidence>
<dbReference type="GeneID" id="117649306"/>
<proteinExistence type="predicted"/>
<dbReference type="GO" id="GO:0004252">
    <property type="term" value="F:serine-type endopeptidase activity"/>
    <property type="evidence" value="ECO:0007669"/>
    <property type="project" value="InterPro"/>
</dbReference>
<dbReference type="KEGG" id="tpal:117649306"/>
<dbReference type="InterPro" id="IPR018114">
    <property type="entry name" value="TRYPSIN_HIS"/>
</dbReference>
<dbReference type="InterPro" id="IPR009003">
    <property type="entry name" value="Peptidase_S1_PA"/>
</dbReference>
<keyword evidence="6" id="KW-1015">Disulfide bond</keyword>
<evidence type="ECO:0000256" key="8">
    <source>
        <dbReference type="SAM" id="SignalP"/>
    </source>
</evidence>
<dbReference type="OrthoDB" id="8250810at2759"/>
<keyword evidence="2" id="KW-0964">Secreted</keyword>
<feature type="signal peptide" evidence="8">
    <location>
        <begin position="1"/>
        <end position="23"/>
    </location>
</feature>
<dbReference type="InterPro" id="IPR001254">
    <property type="entry name" value="Trypsin_dom"/>
</dbReference>
<gene>
    <name evidence="11" type="primary">LOC117649306</name>
</gene>
<organism evidence="11">
    <name type="scientific">Thrips palmi</name>
    <name type="common">Melon thrips</name>
    <dbReference type="NCBI Taxonomy" id="161013"/>
    <lineage>
        <taxon>Eukaryota</taxon>
        <taxon>Metazoa</taxon>
        <taxon>Ecdysozoa</taxon>
        <taxon>Arthropoda</taxon>
        <taxon>Hexapoda</taxon>
        <taxon>Insecta</taxon>
        <taxon>Pterygota</taxon>
        <taxon>Neoptera</taxon>
        <taxon>Paraneoptera</taxon>
        <taxon>Thysanoptera</taxon>
        <taxon>Terebrantia</taxon>
        <taxon>Thripoidea</taxon>
        <taxon>Thripidae</taxon>
        <taxon>Thrips</taxon>
    </lineage>
</organism>
<dbReference type="CDD" id="cd00190">
    <property type="entry name" value="Tryp_SPc"/>
    <property type="match status" value="1"/>
</dbReference>
<dbReference type="InParanoid" id="A0A6P8ZRM4"/>
<dbReference type="PROSITE" id="PS00134">
    <property type="entry name" value="TRYPSIN_HIS"/>
    <property type="match status" value="1"/>
</dbReference>
<dbReference type="SUPFAM" id="SSF50494">
    <property type="entry name" value="Trypsin-like serine proteases"/>
    <property type="match status" value="1"/>
</dbReference>
<keyword evidence="5 7" id="KW-0720">Serine protease</keyword>
<reference evidence="11" key="1">
    <citation type="submission" date="2025-08" db="UniProtKB">
        <authorList>
            <consortium name="RefSeq"/>
        </authorList>
    </citation>
    <scope>IDENTIFICATION</scope>
    <source>
        <tissue evidence="11">Total insect</tissue>
    </source>
</reference>
<dbReference type="InterPro" id="IPR033116">
    <property type="entry name" value="TRYPSIN_SER"/>
</dbReference>
<evidence type="ECO:0000256" key="7">
    <source>
        <dbReference type="RuleBase" id="RU363034"/>
    </source>
</evidence>